<dbReference type="AlphaFoldDB" id="A0A0C9T4U9"/>
<accession>A0A0C9T4U9</accession>
<keyword evidence="2" id="KW-1185">Reference proteome</keyword>
<sequence>MDPSDVRGWMPKAICQLGALSCDRLESTRLPYDVSGGLKLGSRLGQLLFNV</sequence>
<dbReference type="Proteomes" id="UP000053263">
    <property type="component" value="Unassembled WGS sequence"/>
</dbReference>
<evidence type="ECO:0000313" key="2">
    <source>
        <dbReference type="Proteomes" id="UP000053263"/>
    </source>
</evidence>
<dbReference type="EMBL" id="KN832571">
    <property type="protein sequence ID" value="KII84349.1"/>
    <property type="molecule type" value="Genomic_DNA"/>
</dbReference>
<protein>
    <submittedName>
        <fullName evidence="1">Unplaced genomic scaffold PLICRscaffold_18, whole genome shotgun sequence</fullName>
    </submittedName>
</protein>
<name>A0A0C9T4U9_PLICR</name>
<reference evidence="1 2" key="1">
    <citation type="submission" date="2014-06" db="EMBL/GenBank/DDBJ databases">
        <title>Evolutionary Origins and Diversification of the Mycorrhizal Mutualists.</title>
        <authorList>
            <consortium name="DOE Joint Genome Institute"/>
            <consortium name="Mycorrhizal Genomics Consortium"/>
            <person name="Kohler A."/>
            <person name="Kuo A."/>
            <person name="Nagy L.G."/>
            <person name="Floudas D."/>
            <person name="Copeland A."/>
            <person name="Barry K.W."/>
            <person name="Cichocki N."/>
            <person name="Veneault-Fourrey C."/>
            <person name="LaButti K."/>
            <person name="Lindquist E.A."/>
            <person name="Lipzen A."/>
            <person name="Lundell T."/>
            <person name="Morin E."/>
            <person name="Murat C."/>
            <person name="Riley R."/>
            <person name="Ohm R."/>
            <person name="Sun H."/>
            <person name="Tunlid A."/>
            <person name="Henrissat B."/>
            <person name="Grigoriev I.V."/>
            <person name="Hibbett D.S."/>
            <person name="Martin F."/>
        </authorList>
    </citation>
    <scope>NUCLEOTIDE SEQUENCE [LARGE SCALE GENOMIC DNA]</scope>
    <source>
        <strain evidence="1 2">FD-325 SS-3</strain>
    </source>
</reference>
<gene>
    <name evidence="1" type="ORF">PLICRDRAFT_46225</name>
</gene>
<evidence type="ECO:0000313" key="1">
    <source>
        <dbReference type="EMBL" id="KII84349.1"/>
    </source>
</evidence>
<dbReference type="HOGENOM" id="CLU_3107420_0_0_1"/>
<organism evidence="1 2">
    <name type="scientific">Plicaturopsis crispa FD-325 SS-3</name>
    <dbReference type="NCBI Taxonomy" id="944288"/>
    <lineage>
        <taxon>Eukaryota</taxon>
        <taxon>Fungi</taxon>
        <taxon>Dikarya</taxon>
        <taxon>Basidiomycota</taxon>
        <taxon>Agaricomycotina</taxon>
        <taxon>Agaricomycetes</taxon>
        <taxon>Agaricomycetidae</taxon>
        <taxon>Amylocorticiales</taxon>
        <taxon>Amylocorticiaceae</taxon>
        <taxon>Plicatura</taxon>
        <taxon>Plicaturopsis crispa</taxon>
    </lineage>
</organism>
<proteinExistence type="predicted"/>